<feature type="transmembrane region" description="Helical" evidence="12">
    <location>
        <begin position="36"/>
        <end position="58"/>
    </location>
</feature>
<protein>
    <recommendedName>
        <fullName evidence="3">RING-type E3 ubiquitin transferase</fullName>
        <ecNumber evidence="3">2.3.2.27</ecNumber>
    </recommendedName>
</protein>
<dbReference type="SUPFAM" id="SSF57850">
    <property type="entry name" value="RING/U-box"/>
    <property type="match status" value="1"/>
</dbReference>
<dbReference type="Gene3D" id="3.30.40.10">
    <property type="entry name" value="Zinc/RING finger domain, C3HC4 (zinc finger)"/>
    <property type="match status" value="1"/>
</dbReference>
<evidence type="ECO:0000256" key="12">
    <source>
        <dbReference type="SAM" id="Phobius"/>
    </source>
</evidence>
<comment type="catalytic activity">
    <reaction evidence="1">
        <text>S-ubiquitinyl-[E2 ubiquitin-conjugating enzyme]-L-cysteine + [acceptor protein]-L-lysine = [E2 ubiquitin-conjugating enzyme]-L-cysteine + N(6)-ubiquitinyl-[acceptor protein]-L-lysine.</text>
        <dbReference type="EC" id="2.3.2.27"/>
    </reaction>
</comment>
<gene>
    <name evidence="14" type="ORF">ACJRO7_006073</name>
</gene>
<comment type="similarity">
    <text evidence="10">Belongs to the RING-type zinc finger family. ATL subfamily.</text>
</comment>
<evidence type="ECO:0000256" key="1">
    <source>
        <dbReference type="ARBA" id="ARBA00000900"/>
    </source>
</evidence>
<organism evidence="14 15">
    <name type="scientific">Eucalyptus globulus</name>
    <name type="common">Tasmanian blue gum</name>
    <dbReference type="NCBI Taxonomy" id="34317"/>
    <lineage>
        <taxon>Eukaryota</taxon>
        <taxon>Viridiplantae</taxon>
        <taxon>Streptophyta</taxon>
        <taxon>Embryophyta</taxon>
        <taxon>Tracheophyta</taxon>
        <taxon>Spermatophyta</taxon>
        <taxon>Magnoliopsida</taxon>
        <taxon>eudicotyledons</taxon>
        <taxon>Gunneridae</taxon>
        <taxon>Pentapetalae</taxon>
        <taxon>rosids</taxon>
        <taxon>malvids</taxon>
        <taxon>Myrtales</taxon>
        <taxon>Myrtaceae</taxon>
        <taxon>Myrtoideae</taxon>
        <taxon>Eucalypteae</taxon>
        <taxon>Eucalyptus</taxon>
    </lineage>
</organism>
<reference evidence="14 15" key="1">
    <citation type="submission" date="2024-11" db="EMBL/GenBank/DDBJ databases">
        <title>Chromosome-level genome assembly of Eucalyptus globulus Labill. provides insights into its genome evolution.</title>
        <authorList>
            <person name="Li X."/>
        </authorList>
    </citation>
    <scope>NUCLEOTIDE SEQUENCE [LARGE SCALE GENOMIC DNA]</scope>
    <source>
        <strain evidence="14">CL2024</strain>
        <tissue evidence="14">Fresh tender leaves</tissue>
    </source>
</reference>
<dbReference type="PANTHER" id="PTHR46539">
    <property type="entry name" value="E3 UBIQUITIN-PROTEIN LIGASE ATL42"/>
    <property type="match status" value="1"/>
</dbReference>
<evidence type="ECO:0000256" key="7">
    <source>
        <dbReference type="ARBA" id="ARBA00022833"/>
    </source>
</evidence>
<dbReference type="PROSITE" id="PS50089">
    <property type="entry name" value="ZF_RING_2"/>
    <property type="match status" value="1"/>
</dbReference>
<sequence>MANPAFSFNADAFFSALSDLASSIGSPPIKSILEGLLYYVIPVVFFVLFVYVLFYVCVDDFGPPFDDLEAGTLPLLGRPCGDPPSRREALMRIDVYRSDGGEAERAECVVCLEEFEDGEACLRLTCCEQAYHRACVNRWLLDHRRCPICRATVRITPTI</sequence>
<dbReference type="EC" id="2.3.2.27" evidence="3"/>
<keyword evidence="4 12" id="KW-0812">Transmembrane</keyword>
<dbReference type="Pfam" id="PF13639">
    <property type="entry name" value="zf-RING_2"/>
    <property type="match status" value="1"/>
</dbReference>
<evidence type="ECO:0000256" key="2">
    <source>
        <dbReference type="ARBA" id="ARBA00004370"/>
    </source>
</evidence>
<dbReference type="PANTHER" id="PTHR46539:SF9">
    <property type="entry name" value="RING-H2 FINGER PROTEIN ATL56"/>
    <property type="match status" value="1"/>
</dbReference>
<proteinExistence type="inferred from homology"/>
<feature type="domain" description="RING-type" evidence="13">
    <location>
        <begin position="108"/>
        <end position="150"/>
    </location>
</feature>
<evidence type="ECO:0000256" key="5">
    <source>
        <dbReference type="ARBA" id="ARBA00022723"/>
    </source>
</evidence>
<dbReference type="Proteomes" id="UP001634007">
    <property type="component" value="Unassembled WGS sequence"/>
</dbReference>
<evidence type="ECO:0000313" key="15">
    <source>
        <dbReference type="Proteomes" id="UP001634007"/>
    </source>
</evidence>
<name>A0ABD3IHL3_EUCGL</name>
<evidence type="ECO:0000256" key="11">
    <source>
        <dbReference type="PROSITE-ProRule" id="PRU00175"/>
    </source>
</evidence>
<evidence type="ECO:0000256" key="8">
    <source>
        <dbReference type="ARBA" id="ARBA00022989"/>
    </source>
</evidence>
<dbReference type="InterPro" id="IPR001841">
    <property type="entry name" value="Znf_RING"/>
</dbReference>
<evidence type="ECO:0000256" key="4">
    <source>
        <dbReference type="ARBA" id="ARBA00022692"/>
    </source>
</evidence>
<evidence type="ECO:0000256" key="9">
    <source>
        <dbReference type="ARBA" id="ARBA00023136"/>
    </source>
</evidence>
<accession>A0ABD3IHL3</accession>
<dbReference type="InterPro" id="IPR013083">
    <property type="entry name" value="Znf_RING/FYVE/PHD"/>
</dbReference>
<dbReference type="EMBL" id="JBJKBG010000011">
    <property type="protein sequence ID" value="KAL3714068.1"/>
    <property type="molecule type" value="Genomic_DNA"/>
</dbReference>
<dbReference type="GO" id="GO:0016020">
    <property type="term" value="C:membrane"/>
    <property type="evidence" value="ECO:0007669"/>
    <property type="project" value="UniProtKB-SubCell"/>
</dbReference>
<evidence type="ECO:0000256" key="6">
    <source>
        <dbReference type="ARBA" id="ARBA00022771"/>
    </source>
</evidence>
<keyword evidence="5" id="KW-0479">Metal-binding</keyword>
<evidence type="ECO:0000256" key="10">
    <source>
        <dbReference type="ARBA" id="ARBA00024209"/>
    </source>
</evidence>
<comment type="subcellular location">
    <subcellularLocation>
        <location evidence="2">Membrane</location>
    </subcellularLocation>
</comment>
<dbReference type="GO" id="GO:0061630">
    <property type="term" value="F:ubiquitin protein ligase activity"/>
    <property type="evidence" value="ECO:0007669"/>
    <property type="project" value="UniProtKB-EC"/>
</dbReference>
<keyword evidence="15" id="KW-1185">Reference proteome</keyword>
<evidence type="ECO:0000313" key="14">
    <source>
        <dbReference type="EMBL" id="KAL3714068.1"/>
    </source>
</evidence>
<keyword evidence="8 12" id="KW-1133">Transmembrane helix</keyword>
<dbReference type="AlphaFoldDB" id="A0ABD3IHL3"/>
<dbReference type="GO" id="GO:0008270">
    <property type="term" value="F:zinc ion binding"/>
    <property type="evidence" value="ECO:0007669"/>
    <property type="project" value="UniProtKB-KW"/>
</dbReference>
<comment type="caution">
    <text evidence="14">The sequence shown here is derived from an EMBL/GenBank/DDBJ whole genome shotgun (WGS) entry which is preliminary data.</text>
</comment>
<keyword evidence="9 12" id="KW-0472">Membrane</keyword>
<keyword evidence="6 11" id="KW-0863">Zinc-finger</keyword>
<evidence type="ECO:0000259" key="13">
    <source>
        <dbReference type="PROSITE" id="PS50089"/>
    </source>
</evidence>
<evidence type="ECO:0000256" key="3">
    <source>
        <dbReference type="ARBA" id="ARBA00012483"/>
    </source>
</evidence>
<keyword evidence="7" id="KW-0862">Zinc</keyword>